<dbReference type="SUPFAM" id="SSF55874">
    <property type="entry name" value="ATPase domain of HSP90 chaperone/DNA topoisomerase II/histidine kinase"/>
    <property type="match status" value="1"/>
</dbReference>
<evidence type="ECO:0000313" key="4">
    <source>
        <dbReference type="Proteomes" id="UP001596171"/>
    </source>
</evidence>
<dbReference type="Pfam" id="PF14501">
    <property type="entry name" value="HATPase_c_5"/>
    <property type="match status" value="1"/>
</dbReference>
<name>A0ABW1SML0_9LACO</name>
<proteinExistence type="predicted"/>
<dbReference type="Gene3D" id="3.30.565.10">
    <property type="entry name" value="Histidine kinase-like ATPase, C-terminal domain"/>
    <property type="match status" value="1"/>
</dbReference>
<protein>
    <submittedName>
        <fullName evidence="3">Sensor histidine kinase</fullName>
        <ecNumber evidence="3">2.7.13.3</ecNumber>
    </submittedName>
</protein>
<feature type="transmembrane region" description="Helical" evidence="1">
    <location>
        <begin position="7"/>
        <end position="26"/>
    </location>
</feature>
<keyword evidence="3" id="KW-0808">Transferase</keyword>
<dbReference type="InterPro" id="IPR036890">
    <property type="entry name" value="HATPase_C_sf"/>
</dbReference>
<dbReference type="EC" id="2.7.13.3" evidence="3"/>
<evidence type="ECO:0000256" key="1">
    <source>
        <dbReference type="SAM" id="Phobius"/>
    </source>
</evidence>
<gene>
    <name evidence="3" type="ORF">ACFP1L_13865</name>
</gene>
<keyword evidence="4" id="KW-1185">Reference proteome</keyword>
<dbReference type="PANTHER" id="PTHR40448:SF1">
    <property type="entry name" value="TWO-COMPONENT SENSOR HISTIDINE KINASE"/>
    <property type="match status" value="1"/>
</dbReference>
<keyword evidence="1" id="KW-0812">Transmembrane</keyword>
<dbReference type="InterPro" id="IPR032834">
    <property type="entry name" value="NatK-like_C"/>
</dbReference>
<sequence>MQVDTKAYIFQLFTDLIFFYVFYNLIETHKISSRTQAINVLITPIILCLNVLFDFSVYGLYIIVIYLVIYRFKFVLPAINRLLFSGISLIFASLVTNALIVPLIDHTIKQGWNYILITQFIKLCILALMILFFKNRINALFEHQAFGYLVAFLQCLMILILYFYIQISHKVGIFNHFTLGTLIFIIIEFLFLSVLFVLIYLRTQQYYQDKIEKQQLENLRFYTQQLEQSQIELRKFRHDYKNMLFSAYELAHAGDLKGVEDYLSGLTNYSNRRLTGQTDRYQDIGNIQELHMKSILLNKFLSMEQLNINYHFECQIPVTKFSINPFDMVRLLSITLDNAIEAVQEGAKKDIKMLIYQGQDDLTIRLENSYSGKSESFNRLRKGGVTTKMNHSGLGLSILDDIRHKYQQVFISQNYKDSLFTIQIIIENET</sequence>
<dbReference type="Proteomes" id="UP001596171">
    <property type="component" value="Unassembled WGS sequence"/>
</dbReference>
<feature type="transmembrane region" description="Helical" evidence="1">
    <location>
        <begin position="112"/>
        <end position="133"/>
    </location>
</feature>
<dbReference type="GO" id="GO:0004673">
    <property type="term" value="F:protein histidine kinase activity"/>
    <property type="evidence" value="ECO:0007669"/>
    <property type="project" value="UniProtKB-EC"/>
</dbReference>
<feature type="transmembrane region" description="Helical" evidence="1">
    <location>
        <begin position="177"/>
        <end position="201"/>
    </location>
</feature>
<accession>A0ABW1SML0</accession>
<reference evidence="4" key="1">
    <citation type="journal article" date="2019" name="Int. J. Syst. Evol. Microbiol.">
        <title>The Global Catalogue of Microorganisms (GCM) 10K type strain sequencing project: providing services to taxonomists for standard genome sequencing and annotation.</title>
        <authorList>
            <consortium name="The Broad Institute Genomics Platform"/>
            <consortium name="The Broad Institute Genome Sequencing Center for Infectious Disease"/>
            <person name="Wu L."/>
            <person name="Ma J."/>
        </authorList>
    </citation>
    <scope>NUCLEOTIDE SEQUENCE [LARGE SCALE GENOMIC DNA]</scope>
    <source>
        <strain evidence="4">CCM 8930</strain>
    </source>
</reference>
<evidence type="ECO:0000259" key="2">
    <source>
        <dbReference type="Pfam" id="PF14501"/>
    </source>
</evidence>
<organism evidence="3 4">
    <name type="scientific">Lactiplantibacillus nangangensis</name>
    <dbReference type="NCBI Taxonomy" id="2559917"/>
    <lineage>
        <taxon>Bacteria</taxon>
        <taxon>Bacillati</taxon>
        <taxon>Bacillota</taxon>
        <taxon>Bacilli</taxon>
        <taxon>Lactobacillales</taxon>
        <taxon>Lactobacillaceae</taxon>
        <taxon>Lactiplantibacillus</taxon>
    </lineage>
</organism>
<evidence type="ECO:0000313" key="3">
    <source>
        <dbReference type="EMBL" id="MFC6202955.1"/>
    </source>
</evidence>
<dbReference type="EMBL" id="JBHSSE010000028">
    <property type="protein sequence ID" value="MFC6202955.1"/>
    <property type="molecule type" value="Genomic_DNA"/>
</dbReference>
<comment type="caution">
    <text evidence="3">The sequence shown here is derived from an EMBL/GenBank/DDBJ whole genome shotgun (WGS) entry which is preliminary data.</text>
</comment>
<feature type="transmembrane region" description="Helical" evidence="1">
    <location>
        <begin position="145"/>
        <end position="165"/>
    </location>
</feature>
<dbReference type="RefSeq" id="WP_137615933.1">
    <property type="nucleotide sequence ID" value="NZ_BJDI01000005.1"/>
</dbReference>
<keyword evidence="3" id="KW-0418">Kinase</keyword>
<keyword evidence="1" id="KW-1133">Transmembrane helix</keyword>
<feature type="transmembrane region" description="Helical" evidence="1">
    <location>
        <begin position="38"/>
        <end position="70"/>
    </location>
</feature>
<keyword evidence="1" id="KW-0472">Membrane</keyword>
<feature type="domain" description="Sensor histidine kinase NatK-like C-terminal" evidence="2">
    <location>
        <begin position="324"/>
        <end position="426"/>
    </location>
</feature>
<dbReference type="PANTHER" id="PTHR40448">
    <property type="entry name" value="TWO-COMPONENT SENSOR HISTIDINE KINASE"/>
    <property type="match status" value="1"/>
</dbReference>
<feature type="transmembrane region" description="Helical" evidence="1">
    <location>
        <begin position="82"/>
        <end position="100"/>
    </location>
</feature>